<name>A0A075AXU8_ROZAC</name>
<evidence type="ECO:0000259" key="6">
    <source>
        <dbReference type="Pfam" id="PF02902"/>
    </source>
</evidence>
<dbReference type="GO" id="GO:0005634">
    <property type="term" value="C:nucleus"/>
    <property type="evidence" value="ECO:0007669"/>
    <property type="project" value="TreeGrafter"/>
</dbReference>
<evidence type="ECO:0000313" key="9">
    <source>
        <dbReference type="Proteomes" id="UP000030755"/>
    </source>
</evidence>
<accession>A0A075AXU8</accession>
<evidence type="ECO:0000256" key="3">
    <source>
        <dbReference type="ARBA" id="ARBA00022670"/>
    </source>
</evidence>
<dbReference type="Gene3D" id="3.30.310.130">
    <property type="entry name" value="Ubiquitin-related"/>
    <property type="match status" value="1"/>
</dbReference>
<sequence length="265" mass="31086">MFEDHDINVLLSKGIENPDSEVFDYYKTNLASLEEEEREKELAYQFYNQSLLESPDLYENSETVINLTDAEILNTPETSSTKQFRNRLDEIQDSFLNERLKDQDIEMEIIESRHPKQQCHMFYFDSLGGSRTCKSIFENLKTYLIAEAKEKYNINANSDYISTFNVRSPIQPNCYDCGVYLLKNIEQFFIQPKETCELILAMKAAGRSHTSRLDASNWFTHGDVSKKRQELYDLFRRKQKEHYSSRLTHMPTVDLSSEDVCIIED</sequence>
<dbReference type="EMBL" id="KE561064">
    <property type="protein sequence ID" value="EPZ33394.1"/>
    <property type="molecule type" value="Genomic_DNA"/>
</dbReference>
<dbReference type="HOGENOM" id="CLU_1050339_0_0_1"/>
<protein>
    <submittedName>
        <fullName evidence="8">Cysteine proteinase</fullName>
    </submittedName>
</protein>
<dbReference type="Gene3D" id="1.10.418.20">
    <property type="match status" value="1"/>
</dbReference>
<evidence type="ECO:0000313" key="10">
    <source>
        <dbReference type="Proteomes" id="UP000281549"/>
    </source>
</evidence>
<dbReference type="GO" id="GO:0006508">
    <property type="term" value="P:proteolysis"/>
    <property type="evidence" value="ECO:0007669"/>
    <property type="project" value="UniProtKB-KW"/>
</dbReference>
<reference evidence="8" key="3">
    <citation type="submission" date="2018-08" db="EMBL/GenBank/DDBJ databases">
        <title>Leveraging single-cell genomics to expand the Fungal Tree of Life.</title>
        <authorList>
            <consortium name="DOE Joint Genome Institute"/>
            <person name="Ahrendt S.R."/>
            <person name="Quandt C.A."/>
            <person name="Ciobanu D."/>
            <person name="Clum A."/>
            <person name="Salamov A."/>
            <person name="Andreopoulos B."/>
            <person name="Cheng J.-F."/>
            <person name="Woyke T."/>
            <person name="Pelin A."/>
            <person name="Henrissat B."/>
            <person name="Reynolds N."/>
            <person name="Benny G.L."/>
            <person name="Smith M.E."/>
            <person name="James T.Y."/>
            <person name="Grigoriev I.V."/>
        </authorList>
    </citation>
    <scope>NUCLEOTIDE SEQUENCE</scope>
    <source>
        <strain evidence="8">CSF55</strain>
    </source>
</reference>
<evidence type="ECO:0000313" key="8">
    <source>
        <dbReference type="EMBL" id="RKP16870.1"/>
    </source>
</evidence>
<gene>
    <name evidence="7" type="ORF">O9G_003255</name>
    <name evidence="8" type="ORF">ROZALSC1DRAFT_31275</name>
</gene>
<keyword evidence="3" id="KW-0645">Protease</keyword>
<evidence type="ECO:0000256" key="4">
    <source>
        <dbReference type="ARBA" id="ARBA00022786"/>
    </source>
</evidence>
<evidence type="ECO:0000313" key="7">
    <source>
        <dbReference type="EMBL" id="EPZ33394.1"/>
    </source>
</evidence>
<dbReference type="SUPFAM" id="SSF54001">
    <property type="entry name" value="Cysteine proteinases"/>
    <property type="match status" value="1"/>
</dbReference>
<proteinExistence type="inferred from homology"/>
<keyword evidence="2" id="KW-0597">Phosphoprotein</keyword>
<reference evidence="7 9" key="1">
    <citation type="journal article" date="2013" name="Curr. Biol.">
        <title>Shared signatures of parasitism and phylogenomics unite Cryptomycota and microsporidia.</title>
        <authorList>
            <person name="James T.Y."/>
            <person name="Pelin A."/>
            <person name="Bonen L."/>
            <person name="Ahrendt S."/>
            <person name="Sain D."/>
            <person name="Corradi N."/>
            <person name="Stajich J.E."/>
        </authorList>
    </citation>
    <scope>NUCLEOTIDE SEQUENCE [LARGE SCALE GENOMIC DNA]</scope>
    <source>
        <strain evidence="7">CSF55</strain>
        <strain evidence="7">CSF55</strain>
    </source>
</reference>
<dbReference type="GO" id="GO:0070139">
    <property type="term" value="F:SUMO-specific endopeptidase activity"/>
    <property type="evidence" value="ECO:0007669"/>
    <property type="project" value="TreeGrafter"/>
</dbReference>
<dbReference type="InterPro" id="IPR051947">
    <property type="entry name" value="Sentrin-specific_protease"/>
</dbReference>
<dbReference type="GO" id="GO:0005737">
    <property type="term" value="C:cytoplasm"/>
    <property type="evidence" value="ECO:0007669"/>
    <property type="project" value="TreeGrafter"/>
</dbReference>
<keyword evidence="5" id="KW-0378">Hydrolase</keyword>
<evidence type="ECO:0000256" key="2">
    <source>
        <dbReference type="ARBA" id="ARBA00022553"/>
    </source>
</evidence>
<keyword evidence="9" id="KW-1185">Reference proteome</keyword>
<dbReference type="PANTHER" id="PTHR46896:SF3">
    <property type="entry name" value="FI06413P-RELATED"/>
    <property type="match status" value="1"/>
</dbReference>
<dbReference type="OrthoDB" id="442460at2759"/>
<feature type="domain" description="Ubiquitin-like protease family profile" evidence="6">
    <location>
        <begin position="117"/>
        <end position="195"/>
    </location>
</feature>
<dbReference type="Pfam" id="PF02902">
    <property type="entry name" value="Peptidase_C48"/>
    <property type="match status" value="1"/>
</dbReference>
<comment type="similarity">
    <text evidence="1">Belongs to the peptidase C48 family.</text>
</comment>
<dbReference type="GO" id="GO:0016926">
    <property type="term" value="P:protein desumoylation"/>
    <property type="evidence" value="ECO:0007669"/>
    <property type="project" value="TreeGrafter"/>
</dbReference>
<keyword evidence="4" id="KW-0833">Ubl conjugation pathway</keyword>
<dbReference type="InterPro" id="IPR038765">
    <property type="entry name" value="Papain-like_cys_pep_sf"/>
</dbReference>
<dbReference type="InterPro" id="IPR003653">
    <property type="entry name" value="Peptidase_C48_C"/>
</dbReference>
<dbReference type="EMBL" id="ML006179">
    <property type="protein sequence ID" value="RKP16870.1"/>
    <property type="molecule type" value="Genomic_DNA"/>
</dbReference>
<dbReference type="PANTHER" id="PTHR46896">
    <property type="entry name" value="SENTRIN-SPECIFIC PROTEASE"/>
    <property type="match status" value="1"/>
</dbReference>
<reference evidence="10" key="2">
    <citation type="journal article" date="2018" name="Nat. Microbiol.">
        <title>Leveraging single-cell genomics to expand the fungal tree of life.</title>
        <authorList>
            <person name="Ahrendt S.R."/>
            <person name="Quandt C.A."/>
            <person name="Ciobanu D."/>
            <person name="Clum A."/>
            <person name="Salamov A."/>
            <person name="Andreopoulos B."/>
            <person name="Cheng J.F."/>
            <person name="Woyke T."/>
            <person name="Pelin A."/>
            <person name="Henrissat B."/>
            <person name="Reynolds N.K."/>
            <person name="Benny G.L."/>
            <person name="Smith M.E."/>
            <person name="James T.Y."/>
            <person name="Grigoriev I.V."/>
        </authorList>
    </citation>
    <scope>NUCLEOTIDE SEQUENCE [LARGE SCALE GENOMIC DNA]</scope>
    <source>
        <strain evidence="10">CSF55</strain>
    </source>
</reference>
<dbReference type="Proteomes" id="UP000030755">
    <property type="component" value="Unassembled WGS sequence"/>
</dbReference>
<dbReference type="STRING" id="988480.A0A075AXU8"/>
<organism evidence="7 9">
    <name type="scientific">Rozella allomycis (strain CSF55)</name>
    <dbReference type="NCBI Taxonomy" id="988480"/>
    <lineage>
        <taxon>Eukaryota</taxon>
        <taxon>Fungi</taxon>
        <taxon>Fungi incertae sedis</taxon>
        <taxon>Cryptomycota</taxon>
        <taxon>Cryptomycota incertae sedis</taxon>
        <taxon>Rozella</taxon>
    </lineage>
</organism>
<evidence type="ECO:0000256" key="1">
    <source>
        <dbReference type="ARBA" id="ARBA00005234"/>
    </source>
</evidence>
<evidence type="ECO:0000256" key="5">
    <source>
        <dbReference type="ARBA" id="ARBA00022801"/>
    </source>
</evidence>
<dbReference type="AlphaFoldDB" id="A0A075AXU8"/>
<dbReference type="Proteomes" id="UP000281549">
    <property type="component" value="Unassembled WGS sequence"/>
</dbReference>